<dbReference type="AlphaFoldDB" id="A0A3S1BBD5"/>
<dbReference type="OrthoDB" id="9767131at2"/>
<dbReference type="PANTHER" id="PTHR34580">
    <property type="match status" value="1"/>
</dbReference>
<dbReference type="Gene3D" id="1.10.10.10">
    <property type="entry name" value="Winged helix-like DNA-binding domain superfamily/Winged helix DNA-binding domain"/>
    <property type="match status" value="1"/>
</dbReference>
<gene>
    <name evidence="4" type="ORF">EJP77_05810</name>
</gene>
<protein>
    <submittedName>
        <fullName evidence="4">YafY family transcriptional regulator</fullName>
    </submittedName>
</protein>
<dbReference type="PANTHER" id="PTHR34580:SF3">
    <property type="entry name" value="PROTEIN PAFB"/>
    <property type="match status" value="1"/>
</dbReference>
<keyword evidence="5" id="KW-1185">Reference proteome</keyword>
<feature type="domain" description="Helix-turn-helix type 11" evidence="1">
    <location>
        <begin position="9"/>
        <end position="61"/>
    </location>
</feature>
<dbReference type="SUPFAM" id="SSF46785">
    <property type="entry name" value="Winged helix' DNA-binding domain"/>
    <property type="match status" value="1"/>
</dbReference>
<dbReference type="PIRSF" id="PIRSF016838">
    <property type="entry name" value="PafC"/>
    <property type="match status" value="1"/>
</dbReference>
<dbReference type="Pfam" id="PF08279">
    <property type="entry name" value="HTH_11"/>
    <property type="match status" value="1"/>
</dbReference>
<dbReference type="InterPro" id="IPR026881">
    <property type="entry name" value="WYL_dom"/>
</dbReference>
<dbReference type="RefSeq" id="WP_127198175.1">
    <property type="nucleotide sequence ID" value="NZ_RZNX01000001.1"/>
</dbReference>
<feature type="domain" description="WYL" evidence="2">
    <location>
        <begin position="139"/>
        <end position="204"/>
    </location>
</feature>
<proteinExistence type="predicted"/>
<dbReference type="Pfam" id="PF25583">
    <property type="entry name" value="WCX"/>
    <property type="match status" value="1"/>
</dbReference>
<organism evidence="4 5">
    <name type="scientific">Paenibacillus zeisoli</name>
    <dbReference type="NCBI Taxonomy" id="2496267"/>
    <lineage>
        <taxon>Bacteria</taxon>
        <taxon>Bacillati</taxon>
        <taxon>Bacillota</taxon>
        <taxon>Bacilli</taxon>
        <taxon>Bacillales</taxon>
        <taxon>Paenibacillaceae</taxon>
        <taxon>Paenibacillus</taxon>
    </lineage>
</organism>
<dbReference type="Pfam" id="PF13280">
    <property type="entry name" value="WYL"/>
    <property type="match status" value="1"/>
</dbReference>
<evidence type="ECO:0000259" key="3">
    <source>
        <dbReference type="Pfam" id="PF25583"/>
    </source>
</evidence>
<dbReference type="InterPro" id="IPR057727">
    <property type="entry name" value="WCX_dom"/>
</dbReference>
<dbReference type="InterPro" id="IPR013196">
    <property type="entry name" value="HTH_11"/>
</dbReference>
<dbReference type="Proteomes" id="UP000272464">
    <property type="component" value="Unassembled WGS sequence"/>
</dbReference>
<dbReference type="InterPro" id="IPR028349">
    <property type="entry name" value="PafC-like"/>
</dbReference>
<evidence type="ECO:0000259" key="2">
    <source>
        <dbReference type="Pfam" id="PF13280"/>
    </source>
</evidence>
<sequence length="323" mass="36662">MAKSDYMMSILWILQTRQRTTARELAEELEISVRSVYRYIDSLCASGVPIIADSGHHGGYRLMEHFQSAPLLFDPDEQKSLVQAAQIAQDAGYPFPDHLNRAISKLKTYIGPNQLQHVQLHENRIGVITPSSKKFEDDLQLLSKCAAEGLTISMTYAKRSLTAAAERLLDPYGLVQWKGSWYAVGYCHQRREIRSFRVDRIQAMSITKLNFAPPESFSASQFFMSSLLPGSEEESALIDVRISGQEGALNELSRHWLFSHTLVSSENGEILFRLTEESIQTFAPYFLLSYGRAIRILEPASLQQRMVEVLTDMLEHYEQPGHD</sequence>
<dbReference type="EMBL" id="RZNX01000001">
    <property type="protein sequence ID" value="RUT36486.1"/>
    <property type="molecule type" value="Genomic_DNA"/>
</dbReference>
<dbReference type="InterPro" id="IPR051534">
    <property type="entry name" value="CBASS_pafABC_assoc_protein"/>
</dbReference>
<dbReference type="PROSITE" id="PS52050">
    <property type="entry name" value="WYL"/>
    <property type="match status" value="1"/>
</dbReference>
<evidence type="ECO:0000313" key="4">
    <source>
        <dbReference type="EMBL" id="RUT36486.1"/>
    </source>
</evidence>
<dbReference type="InterPro" id="IPR036390">
    <property type="entry name" value="WH_DNA-bd_sf"/>
</dbReference>
<evidence type="ECO:0000313" key="5">
    <source>
        <dbReference type="Proteomes" id="UP000272464"/>
    </source>
</evidence>
<feature type="domain" description="WCX" evidence="3">
    <location>
        <begin position="254"/>
        <end position="314"/>
    </location>
</feature>
<comment type="caution">
    <text evidence="4">The sequence shown here is derived from an EMBL/GenBank/DDBJ whole genome shotgun (WGS) entry which is preliminary data.</text>
</comment>
<reference evidence="4 5" key="1">
    <citation type="submission" date="2018-12" db="EMBL/GenBank/DDBJ databases">
        <authorList>
            <person name="Sun L."/>
            <person name="Chen Z."/>
        </authorList>
    </citation>
    <scope>NUCLEOTIDE SEQUENCE [LARGE SCALE GENOMIC DNA]</scope>
    <source>
        <strain evidence="4 5">3-5-3</strain>
    </source>
</reference>
<name>A0A3S1BBD5_9BACL</name>
<dbReference type="InterPro" id="IPR036388">
    <property type="entry name" value="WH-like_DNA-bd_sf"/>
</dbReference>
<accession>A0A3S1BBD5</accession>
<evidence type="ECO:0000259" key="1">
    <source>
        <dbReference type="Pfam" id="PF08279"/>
    </source>
</evidence>